<proteinExistence type="predicted"/>
<organism evidence="1 2">
    <name type="scientific">Mucuna pruriens</name>
    <name type="common">Velvet bean</name>
    <name type="synonym">Dolichos pruriens</name>
    <dbReference type="NCBI Taxonomy" id="157652"/>
    <lineage>
        <taxon>Eukaryota</taxon>
        <taxon>Viridiplantae</taxon>
        <taxon>Streptophyta</taxon>
        <taxon>Embryophyta</taxon>
        <taxon>Tracheophyta</taxon>
        <taxon>Spermatophyta</taxon>
        <taxon>Magnoliopsida</taxon>
        <taxon>eudicotyledons</taxon>
        <taxon>Gunneridae</taxon>
        <taxon>Pentapetalae</taxon>
        <taxon>rosids</taxon>
        <taxon>fabids</taxon>
        <taxon>Fabales</taxon>
        <taxon>Fabaceae</taxon>
        <taxon>Papilionoideae</taxon>
        <taxon>50 kb inversion clade</taxon>
        <taxon>NPAAA clade</taxon>
        <taxon>indigoferoid/millettioid clade</taxon>
        <taxon>Phaseoleae</taxon>
        <taxon>Mucuna</taxon>
    </lineage>
</organism>
<dbReference type="AlphaFoldDB" id="A0A371H721"/>
<dbReference type="EMBL" id="QJKJ01003426">
    <property type="protein sequence ID" value="RDX98577.1"/>
    <property type="molecule type" value="Genomic_DNA"/>
</dbReference>
<evidence type="ECO:0000313" key="2">
    <source>
        <dbReference type="Proteomes" id="UP000257109"/>
    </source>
</evidence>
<feature type="non-terminal residue" evidence="1">
    <location>
        <position position="1"/>
    </location>
</feature>
<dbReference type="Proteomes" id="UP000257109">
    <property type="component" value="Unassembled WGS sequence"/>
</dbReference>
<reference evidence="1" key="1">
    <citation type="submission" date="2018-05" db="EMBL/GenBank/DDBJ databases">
        <title>Draft genome of Mucuna pruriens seed.</title>
        <authorList>
            <person name="Nnadi N.E."/>
            <person name="Vos R."/>
            <person name="Hasami M.H."/>
            <person name="Devisetty U.K."/>
            <person name="Aguiy J.C."/>
        </authorList>
    </citation>
    <scope>NUCLEOTIDE SEQUENCE [LARGE SCALE GENOMIC DNA]</scope>
    <source>
        <strain evidence="1">JCA_2017</strain>
    </source>
</reference>
<keyword evidence="2" id="KW-1185">Reference proteome</keyword>
<gene>
    <name evidence="1" type="ORF">CR513_18480</name>
</gene>
<accession>A0A371H721</accession>
<evidence type="ECO:0000313" key="1">
    <source>
        <dbReference type="EMBL" id="RDX98577.1"/>
    </source>
</evidence>
<comment type="caution">
    <text evidence="1">The sequence shown here is derived from an EMBL/GenBank/DDBJ whole genome shotgun (WGS) entry which is preliminary data.</text>
</comment>
<name>A0A371H721_MUCPR</name>
<dbReference type="OrthoDB" id="913984at2759"/>
<sequence>MPTWSHSAHYRPQNDQEMRPNGKAILQLDNKIIGLVYRATRYQAVIRPLVDVQSCKLHAQYVQFSTNYRRSTATSMLRVVLRHANTAELCNAKKRAQSIPEYFLLIKVIVDPLIPIGDHVSPQDYVDMILEGILEDYDAFY</sequence>
<protein>
    <submittedName>
        <fullName evidence="1">Uncharacterized protein</fullName>
    </submittedName>
</protein>